<sequence length="46" mass="5299">TMALTKYFYTSRVFSFIATILRDFFLNAKLTLIMLVLECCSISISI</sequence>
<dbReference type="AlphaFoldDB" id="A0A382T2E9"/>
<name>A0A382T2E9_9ZZZZ</name>
<accession>A0A382T2E9</accession>
<gene>
    <name evidence="1" type="ORF">METZ01_LOCUS369007</name>
</gene>
<reference evidence="1" key="1">
    <citation type="submission" date="2018-05" db="EMBL/GenBank/DDBJ databases">
        <authorList>
            <person name="Lanie J.A."/>
            <person name="Ng W.-L."/>
            <person name="Kazmierczak K.M."/>
            <person name="Andrzejewski T.M."/>
            <person name="Davidsen T.M."/>
            <person name="Wayne K.J."/>
            <person name="Tettelin H."/>
            <person name="Glass J.I."/>
            <person name="Rusch D."/>
            <person name="Podicherti R."/>
            <person name="Tsui H.-C.T."/>
            <person name="Winkler M.E."/>
        </authorList>
    </citation>
    <scope>NUCLEOTIDE SEQUENCE</scope>
</reference>
<feature type="non-terminal residue" evidence="1">
    <location>
        <position position="1"/>
    </location>
</feature>
<proteinExistence type="predicted"/>
<organism evidence="1">
    <name type="scientific">marine metagenome</name>
    <dbReference type="NCBI Taxonomy" id="408172"/>
    <lineage>
        <taxon>unclassified sequences</taxon>
        <taxon>metagenomes</taxon>
        <taxon>ecological metagenomes</taxon>
    </lineage>
</organism>
<dbReference type="EMBL" id="UINC01133301">
    <property type="protein sequence ID" value="SVD16153.1"/>
    <property type="molecule type" value="Genomic_DNA"/>
</dbReference>
<evidence type="ECO:0000313" key="1">
    <source>
        <dbReference type="EMBL" id="SVD16153.1"/>
    </source>
</evidence>
<protein>
    <submittedName>
        <fullName evidence="1">Uncharacterized protein</fullName>
    </submittedName>
</protein>